<evidence type="ECO:0000313" key="1">
    <source>
        <dbReference type="EMBL" id="MFC3833422.1"/>
    </source>
</evidence>
<evidence type="ECO:0000313" key="2">
    <source>
        <dbReference type="Proteomes" id="UP001595803"/>
    </source>
</evidence>
<accession>A0ABV7Z9M4</accession>
<dbReference type="Proteomes" id="UP001595803">
    <property type="component" value="Unassembled WGS sequence"/>
</dbReference>
<keyword evidence="2" id="KW-1185">Reference proteome</keyword>
<sequence length="245" mass="26268">MNETQTARHDDVLRAIAPGMIRVDRQLAQLCPGYAKTLRREIQGAYGRTHQLLGSMCVTTTDLPPTTPALLRRALENHQRAQALLELARRLPVTRSGVVARLVALDNASVALEALELAQRYVPEPPRPPSGAAGRAALAAFLGQDAALVHVRQLSGLRRDVTAHADLLFTADPDLTGYERRAHGLVRRAALGRTFADCLPVGAVGGIARDLAAMVHAEAVGLVVNLELYRDDPAALGVLAPEVRA</sequence>
<proteinExistence type="predicted"/>
<name>A0ABV7Z9M4_9DEIO</name>
<organism evidence="1 2">
    <name type="scientific">Deinococcus rufus</name>
    <dbReference type="NCBI Taxonomy" id="2136097"/>
    <lineage>
        <taxon>Bacteria</taxon>
        <taxon>Thermotogati</taxon>
        <taxon>Deinococcota</taxon>
        <taxon>Deinococci</taxon>
        <taxon>Deinococcales</taxon>
        <taxon>Deinococcaceae</taxon>
        <taxon>Deinococcus</taxon>
    </lineage>
</organism>
<gene>
    <name evidence="1" type="ORF">ACFOSB_11195</name>
</gene>
<dbReference type="RefSeq" id="WP_380101964.1">
    <property type="nucleotide sequence ID" value="NZ_JBHRZG010000011.1"/>
</dbReference>
<protein>
    <submittedName>
        <fullName evidence="1">Uncharacterized protein</fullName>
    </submittedName>
</protein>
<comment type="caution">
    <text evidence="1">The sequence shown here is derived from an EMBL/GenBank/DDBJ whole genome shotgun (WGS) entry which is preliminary data.</text>
</comment>
<reference evidence="2" key="1">
    <citation type="journal article" date="2019" name="Int. J. Syst. Evol. Microbiol.">
        <title>The Global Catalogue of Microorganisms (GCM) 10K type strain sequencing project: providing services to taxonomists for standard genome sequencing and annotation.</title>
        <authorList>
            <consortium name="The Broad Institute Genomics Platform"/>
            <consortium name="The Broad Institute Genome Sequencing Center for Infectious Disease"/>
            <person name="Wu L."/>
            <person name="Ma J."/>
        </authorList>
    </citation>
    <scope>NUCLEOTIDE SEQUENCE [LARGE SCALE GENOMIC DNA]</scope>
    <source>
        <strain evidence="2">CCTCC AB 2017081</strain>
    </source>
</reference>
<dbReference type="EMBL" id="JBHRZG010000011">
    <property type="protein sequence ID" value="MFC3833422.1"/>
    <property type="molecule type" value="Genomic_DNA"/>
</dbReference>